<sequence>MVTIPTQPGGLRCDAGDTTTVTAASVKWTGAAAIPVHTRRTRSSIDPSRTRHAPPLAPIVIGRSGRGVQAPP</sequence>
<evidence type="ECO:0000313" key="2">
    <source>
        <dbReference type="EMBL" id="GLL01107.1"/>
    </source>
</evidence>
<evidence type="ECO:0000313" key="3">
    <source>
        <dbReference type="Proteomes" id="UP001143480"/>
    </source>
</evidence>
<organism evidence="2 3">
    <name type="scientific">Dactylosporangium matsuzakiense</name>
    <dbReference type="NCBI Taxonomy" id="53360"/>
    <lineage>
        <taxon>Bacteria</taxon>
        <taxon>Bacillati</taxon>
        <taxon>Actinomycetota</taxon>
        <taxon>Actinomycetes</taxon>
        <taxon>Micromonosporales</taxon>
        <taxon>Micromonosporaceae</taxon>
        <taxon>Dactylosporangium</taxon>
    </lineage>
</organism>
<evidence type="ECO:0000256" key="1">
    <source>
        <dbReference type="SAM" id="MobiDB-lite"/>
    </source>
</evidence>
<proteinExistence type="predicted"/>
<dbReference type="EMBL" id="BSFP01000013">
    <property type="protein sequence ID" value="GLL01107.1"/>
    <property type="molecule type" value="Genomic_DNA"/>
</dbReference>
<reference evidence="2" key="1">
    <citation type="journal article" date="2014" name="Int. J. Syst. Evol. Microbiol.">
        <title>Complete genome sequence of Corynebacterium casei LMG S-19264T (=DSM 44701T), isolated from a smear-ripened cheese.</title>
        <authorList>
            <consortium name="US DOE Joint Genome Institute (JGI-PGF)"/>
            <person name="Walter F."/>
            <person name="Albersmeier A."/>
            <person name="Kalinowski J."/>
            <person name="Ruckert C."/>
        </authorList>
    </citation>
    <scope>NUCLEOTIDE SEQUENCE</scope>
    <source>
        <strain evidence="2">VKM Ac-1321</strain>
    </source>
</reference>
<name>A0A9W6NLP9_9ACTN</name>
<gene>
    <name evidence="2" type="ORF">GCM10017581_028480</name>
</gene>
<dbReference type="AlphaFoldDB" id="A0A9W6NLP9"/>
<dbReference type="Proteomes" id="UP001143480">
    <property type="component" value="Unassembled WGS sequence"/>
</dbReference>
<protein>
    <submittedName>
        <fullName evidence="2">Uncharacterized protein</fullName>
    </submittedName>
</protein>
<reference evidence="2" key="2">
    <citation type="submission" date="2023-01" db="EMBL/GenBank/DDBJ databases">
        <authorList>
            <person name="Sun Q."/>
            <person name="Evtushenko L."/>
        </authorList>
    </citation>
    <scope>NUCLEOTIDE SEQUENCE</scope>
    <source>
        <strain evidence="2">VKM Ac-1321</strain>
    </source>
</reference>
<comment type="caution">
    <text evidence="2">The sequence shown here is derived from an EMBL/GenBank/DDBJ whole genome shotgun (WGS) entry which is preliminary data.</text>
</comment>
<keyword evidence="3" id="KW-1185">Reference proteome</keyword>
<feature type="region of interest" description="Disordered" evidence="1">
    <location>
        <begin position="38"/>
        <end position="72"/>
    </location>
</feature>
<accession>A0A9W6NLP9</accession>